<protein>
    <recommendedName>
        <fullName evidence="4">Outer membrane protein beta-barrel domain-containing protein</fullName>
    </recommendedName>
</protein>
<proteinExistence type="predicted"/>
<dbReference type="EMBL" id="CP032869">
    <property type="protein sequence ID" value="AYL94143.1"/>
    <property type="molecule type" value="Genomic_DNA"/>
</dbReference>
<gene>
    <name evidence="2" type="ORF">HYN43_002010</name>
</gene>
<feature type="signal peptide" evidence="1">
    <location>
        <begin position="1"/>
        <end position="20"/>
    </location>
</feature>
<organism evidence="2 3">
    <name type="scientific">Mucilaginibacter celer</name>
    <dbReference type="NCBI Taxonomy" id="2305508"/>
    <lineage>
        <taxon>Bacteria</taxon>
        <taxon>Pseudomonadati</taxon>
        <taxon>Bacteroidota</taxon>
        <taxon>Sphingobacteriia</taxon>
        <taxon>Sphingobacteriales</taxon>
        <taxon>Sphingobacteriaceae</taxon>
        <taxon>Mucilaginibacter</taxon>
    </lineage>
</organism>
<dbReference type="RefSeq" id="WP_119407862.1">
    <property type="nucleotide sequence ID" value="NZ_CP032869.1"/>
</dbReference>
<reference evidence="2 3" key="1">
    <citation type="submission" date="2018-10" db="EMBL/GenBank/DDBJ databases">
        <title>Genome sequencing of Mucilaginibacter sp. HYN0043.</title>
        <authorList>
            <person name="Kim M."/>
            <person name="Yi H."/>
        </authorList>
    </citation>
    <scope>NUCLEOTIDE SEQUENCE [LARGE SCALE GENOMIC DNA]</scope>
    <source>
        <strain evidence="2 3">HYN0043</strain>
    </source>
</reference>
<sequence length="426" mass="47360">MNRYYQLFLLFVLLPFFSFAQSHFKPGYVITTGGQTVQGFIDERDWDNNPTSISFKTSASATDTKSYTVDNISYFEVTGSVAFQRYSGAISMDETDINKLSTGKDTSTKQATVFLRLQQKGDKVSLFSYSDDIKTRYFIADNQAGTTVELIYRIYRTGEAAGVNGTNTRSENQYVPQLYSLATKYNPSSSKLGVLIEKAEYKPGDLKSISQLINNQTVDNDSYGSHAGMDFFVGAGVDASTYKFTGAAVFYNDVPNKTSFAPVFIAGVNFYTNKDIGRFIFRTEVLYTSSSYNTIVDVYFNQPDKPKATYRLKQHEIGIAPQVLYYFYNTANVKAYAGIGLMLNLTSYGGNNITNNADPTSVRTNILVLDTRWLSYPIKAGVLLNKNIEVALAYSLPVSITNIAATNTANYSLNLSSFKAGVNYHF</sequence>
<dbReference type="KEGG" id="muh:HYN43_002010"/>
<keyword evidence="1" id="KW-0732">Signal</keyword>
<dbReference type="OrthoDB" id="677565at2"/>
<keyword evidence="3" id="KW-1185">Reference proteome</keyword>
<dbReference type="AlphaFoldDB" id="A0A494VS25"/>
<dbReference type="InterPro" id="IPR011250">
    <property type="entry name" value="OMP/PagP_B-barrel"/>
</dbReference>
<name>A0A494VS25_9SPHI</name>
<accession>A0A494VS25</accession>
<evidence type="ECO:0008006" key="4">
    <source>
        <dbReference type="Google" id="ProtNLM"/>
    </source>
</evidence>
<evidence type="ECO:0000313" key="3">
    <source>
        <dbReference type="Proteomes" id="UP000270046"/>
    </source>
</evidence>
<evidence type="ECO:0000256" key="1">
    <source>
        <dbReference type="SAM" id="SignalP"/>
    </source>
</evidence>
<evidence type="ECO:0000313" key="2">
    <source>
        <dbReference type="EMBL" id="AYL94143.1"/>
    </source>
</evidence>
<dbReference type="Proteomes" id="UP000270046">
    <property type="component" value="Chromosome"/>
</dbReference>
<feature type="chain" id="PRO_5019792660" description="Outer membrane protein beta-barrel domain-containing protein" evidence="1">
    <location>
        <begin position="21"/>
        <end position="426"/>
    </location>
</feature>
<dbReference type="SUPFAM" id="SSF56925">
    <property type="entry name" value="OMPA-like"/>
    <property type="match status" value="1"/>
</dbReference>